<keyword evidence="1" id="KW-0808">Transferase</keyword>
<dbReference type="PROSITE" id="PS50921">
    <property type="entry name" value="ANTAR"/>
    <property type="match status" value="1"/>
</dbReference>
<evidence type="ECO:0000256" key="3">
    <source>
        <dbReference type="ARBA" id="ARBA00023015"/>
    </source>
</evidence>
<evidence type="ECO:0000256" key="4">
    <source>
        <dbReference type="ARBA" id="ARBA00023163"/>
    </source>
</evidence>
<protein>
    <submittedName>
        <fullName evidence="6">GAF domain-containing protein</fullName>
    </submittedName>
</protein>
<comment type="caution">
    <text evidence="6">The sequence shown here is derived from an EMBL/GenBank/DDBJ whole genome shotgun (WGS) entry which is preliminary data.</text>
</comment>
<dbReference type="Pfam" id="PF03861">
    <property type="entry name" value="ANTAR"/>
    <property type="match status" value="1"/>
</dbReference>
<reference evidence="6 7" key="1">
    <citation type="submission" date="2019-03" db="EMBL/GenBank/DDBJ databases">
        <title>Genomic Encyclopedia of Type Strains, Phase IV (KMG-IV): sequencing the most valuable type-strain genomes for metagenomic binning, comparative biology and taxonomic classification.</title>
        <authorList>
            <person name="Goeker M."/>
        </authorList>
    </citation>
    <scope>NUCLEOTIDE SEQUENCE [LARGE SCALE GENOMIC DNA]</scope>
    <source>
        <strain evidence="6 7">DSM 45775</strain>
    </source>
</reference>
<evidence type="ECO:0000259" key="5">
    <source>
        <dbReference type="PROSITE" id="PS50921"/>
    </source>
</evidence>
<keyword evidence="3" id="KW-0805">Transcription regulation</keyword>
<accession>A0A4R6UJN7</accession>
<dbReference type="SUPFAM" id="SSF52172">
    <property type="entry name" value="CheY-like"/>
    <property type="match status" value="1"/>
</dbReference>
<dbReference type="Pfam" id="PF13185">
    <property type="entry name" value="GAF_2"/>
    <property type="match status" value="1"/>
</dbReference>
<keyword evidence="4" id="KW-0804">Transcription</keyword>
<dbReference type="Gene3D" id="3.30.450.40">
    <property type="match status" value="1"/>
</dbReference>
<dbReference type="Gene3D" id="1.10.10.10">
    <property type="entry name" value="Winged helix-like DNA-binding domain superfamily/Winged helix DNA-binding domain"/>
    <property type="match status" value="1"/>
</dbReference>
<dbReference type="InterPro" id="IPR029016">
    <property type="entry name" value="GAF-like_dom_sf"/>
</dbReference>
<dbReference type="InterPro" id="IPR005561">
    <property type="entry name" value="ANTAR"/>
</dbReference>
<dbReference type="InterPro" id="IPR011006">
    <property type="entry name" value="CheY-like_superfamily"/>
</dbReference>
<evidence type="ECO:0000313" key="7">
    <source>
        <dbReference type="Proteomes" id="UP000295705"/>
    </source>
</evidence>
<sequence>MLPLSPRSSDDPVAPLHRSVQDLVARRRLRNVDLTLGDITATALEVVPRAAGAGITCCRDDRVEAGHATDEHVGRLDGYQAELEEGPGVTALRGDPADGPVVAVDLGGVDSYRWPRFAPLAAHLGYRSILSIHLAAANGRPRRALNLYATEPQAFDDDHRLVATAFAAQAAALLHGAEEAQHLIRALESRDVIAQAKGILMERFGITDEAAFAMLRTSSQETNMKLLSVASWLVGEALRRNEETTADGQQSSPGIAT</sequence>
<gene>
    <name evidence="6" type="ORF">EV188_115106</name>
</gene>
<keyword evidence="2" id="KW-0418">Kinase</keyword>
<dbReference type="SMART" id="SM01012">
    <property type="entry name" value="ANTAR"/>
    <property type="match status" value="1"/>
</dbReference>
<dbReference type="AlphaFoldDB" id="A0A4R6UJN7"/>
<evidence type="ECO:0000256" key="2">
    <source>
        <dbReference type="ARBA" id="ARBA00022777"/>
    </source>
</evidence>
<dbReference type="Proteomes" id="UP000295705">
    <property type="component" value="Unassembled WGS sequence"/>
</dbReference>
<dbReference type="InterPro" id="IPR003018">
    <property type="entry name" value="GAF"/>
</dbReference>
<feature type="domain" description="ANTAR" evidence="5">
    <location>
        <begin position="173"/>
        <end position="234"/>
    </location>
</feature>
<dbReference type="EMBL" id="SNYO01000015">
    <property type="protein sequence ID" value="TDQ46732.1"/>
    <property type="molecule type" value="Genomic_DNA"/>
</dbReference>
<keyword evidence="7" id="KW-1185">Reference proteome</keyword>
<proteinExistence type="predicted"/>
<organism evidence="6 7">
    <name type="scientific">Actinomycetospora succinea</name>
    <dbReference type="NCBI Taxonomy" id="663603"/>
    <lineage>
        <taxon>Bacteria</taxon>
        <taxon>Bacillati</taxon>
        <taxon>Actinomycetota</taxon>
        <taxon>Actinomycetes</taxon>
        <taxon>Pseudonocardiales</taxon>
        <taxon>Pseudonocardiaceae</taxon>
        <taxon>Actinomycetospora</taxon>
    </lineage>
</organism>
<evidence type="ECO:0000256" key="1">
    <source>
        <dbReference type="ARBA" id="ARBA00022679"/>
    </source>
</evidence>
<evidence type="ECO:0000313" key="6">
    <source>
        <dbReference type="EMBL" id="TDQ46732.1"/>
    </source>
</evidence>
<dbReference type="SUPFAM" id="SSF55781">
    <property type="entry name" value="GAF domain-like"/>
    <property type="match status" value="1"/>
</dbReference>
<dbReference type="GO" id="GO:0016301">
    <property type="term" value="F:kinase activity"/>
    <property type="evidence" value="ECO:0007669"/>
    <property type="project" value="UniProtKB-KW"/>
</dbReference>
<name>A0A4R6UJN7_9PSEU</name>
<dbReference type="GO" id="GO:0003723">
    <property type="term" value="F:RNA binding"/>
    <property type="evidence" value="ECO:0007669"/>
    <property type="project" value="InterPro"/>
</dbReference>
<dbReference type="InterPro" id="IPR036388">
    <property type="entry name" value="WH-like_DNA-bd_sf"/>
</dbReference>